<organism evidence="3 4">
    <name type="scientific">Coniochaeta pulveracea</name>
    <dbReference type="NCBI Taxonomy" id="177199"/>
    <lineage>
        <taxon>Eukaryota</taxon>
        <taxon>Fungi</taxon>
        <taxon>Dikarya</taxon>
        <taxon>Ascomycota</taxon>
        <taxon>Pezizomycotina</taxon>
        <taxon>Sordariomycetes</taxon>
        <taxon>Sordariomycetidae</taxon>
        <taxon>Coniochaetales</taxon>
        <taxon>Coniochaetaceae</taxon>
        <taxon>Coniochaeta</taxon>
    </lineage>
</organism>
<evidence type="ECO:0000313" key="4">
    <source>
        <dbReference type="Proteomes" id="UP000275385"/>
    </source>
</evidence>
<evidence type="ECO:0000256" key="1">
    <source>
        <dbReference type="SAM" id="MobiDB-lite"/>
    </source>
</evidence>
<dbReference type="PANTHER" id="PTHR42044">
    <property type="entry name" value="DUF676 DOMAIN-CONTAINING PROTEIN-RELATED"/>
    <property type="match status" value="1"/>
</dbReference>
<dbReference type="PANTHER" id="PTHR42044:SF2">
    <property type="entry name" value="DUF676 DOMAIN-CONTAINING PROTEIN"/>
    <property type="match status" value="1"/>
</dbReference>
<sequence>MPYLASRSPSPLHSPTQMAMGNPMGNPMARKVSLTSLKANTPMTYIPPLIDGACGTVLRAEQPTTMLFWEDVKAMVKAGPAFFQSLWNQMLCSGKKMAWADMVDVAVHVALSLLELTVMVNFIPLFLFLPGFVFAMWFGFCLMLIAGLSRVVNGKNRVIRCAAGSDGWMMGQESEDERWIYVGGMELSTRFLSISTLPMLSKLFSRSFTAISTPTYGIPFDLIAMLLHRNTTIPSETTRILYSQIRAALLDPTINRVVILSHNLGSLPVSKATSQLFSDLPADKLSKLEIYTFGAVSSEFILPTGDTKDIPGSPVHIPGGMDFRRTNPPHIEHFALSTDPFAQLGVLRSTKENLETRFCGGVFVISSSTTTPTRESAPSPPTGLTLSSYLTALFPTQLTGGQLNDSILDTIMTIDRDVAEKREFAAMNNFAAARAERGGKKERLSWTALGAMAAQNRVNGVMEGVAGLEMARKGCRNCDGHRGREVSWLVRYVNVGCIEGAIPGLGMNGMSGMNGAAGAESVQGINGVNGFNATNGMNGTNAMNVSNAMSRMNGIIGVRRVRHDEANGESPRLE</sequence>
<dbReference type="STRING" id="177199.A0A420YMW4"/>
<reference evidence="3 4" key="1">
    <citation type="submission" date="2018-08" db="EMBL/GenBank/DDBJ databases">
        <title>Draft genome of the lignicolous fungus Coniochaeta pulveracea.</title>
        <authorList>
            <person name="Borstlap C.J."/>
            <person name="De Witt R.N."/>
            <person name="Botha A."/>
            <person name="Volschenk H."/>
        </authorList>
    </citation>
    <scope>NUCLEOTIDE SEQUENCE [LARGE SCALE GENOMIC DNA]</scope>
    <source>
        <strain evidence="3 4">CAB683</strain>
    </source>
</reference>
<keyword evidence="2" id="KW-0812">Transmembrane</keyword>
<dbReference type="EMBL" id="QVQW01000002">
    <property type="protein sequence ID" value="RKU49229.1"/>
    <property type="molecule type" value="Genomic_DNA"/>
</dbReference>
<accession>A0A420YMW4</accession>
<keyword evidence="4" id="KW-1185">Reference proteome</keyword>
<name>A0A420YMW4_9PEZI</name>
<gene>
    <name evidence="3" type="ORF">DL546_009545</name>
</gene>
<keyword evidence="2" id="KW-1133">Transmembrane helix</keyword>
<feature type="transmembrane region" description="Helical" evidence="2">
    <location>
        <begin position="105"/>
        <end position="128"/>
    </location>
</feature>
<feature type="region of interest" description="Disordered" evidence="1">
    <location>
        <begin position="1"/>
        <end position="21"/>
    </location>
</feature>
<keyword evidence="2" id="KW-0472">Membrane</keyword>
<dbReference type="AlphaFoldDB" id="A0A420YMW4"/>
<evidence type="ECO:0000256" key="2">
    <source>
        <dbReference type="SAM" id="Phobius"/>
    </source>
</evidence>
<feature type="transmembrane region" description="Helical" evidence="2">
    <location>
        <begin position="134"/>
        <end position="152"/>
    </location>
</feature>
<protein>
    <submittedName>
        <fullName evidence="3">Uncharacterized protein</fullName>
    </submittedName>
</protein>
<comment type="caution">
    <text evidence="3">The sequence shown here is derived from an EMBL/GenBank/DDBJ whole genome shotgun (WGS) entry which is preliminary data.</text>
</comment>
<dbReference type="OrthoDB" id="202545at2759"/>
<dbReference type="Proteomes" id="UP000275385">
    <property type="component" value="Unassembled WGS sequence"/>
</dbReference>
<feature type="compositionally biased region" description="Polar residues" evidence="1">
    <location>
        <begin position="7"/>
        <end position="19"/>
    </location>
</feature>
<evidence type="ECO:0000313" key="3">
    <source>
        <dbReference type="EMBL" id="RKU49229.1"/>
    </source>
</evidence>
<proteinExistence type="predicted"/>